<dbReference type="AlphaFoldDB" id="A0A8J8T571"/>
<keyword evidence="3" id="KW-1185">Reference proteome</keyword>
<dbReference type="Proteomes" id="UP000785679">
    <property type="component" value="Unassembled WGS sequence"/>
</dbReference>
<evidence type="ECO:0000256" key="1">
    <source>
        <dbReference type="SAM" id="Phobius"/>
    </source>
</evidence>
<dbReference type="EMBL" id="RRYP01005539">
    <property type="protein sequence ID" value="TNV81951.1"/>
    <property type="molecule type" value="Genomic_DNA"/>
</dbReference>
<accession>A0A8J8T571</accession>
<feature type="transmembrane region" description="Helical" evidence="1">
    <location>
        <begin position="105"/>
        <end position="129"/>
    </location>
</feature>
<feature type="transmembrane region" description="Helical" evidence="1">
    <location>
        <begin position="12"/>
        <end position="30"/>
    </location>
</feature>
<evidence type="ECO:0000313" key="2">
    <source>
        <dbReference type="EMBL" id="TNV81951.1"/>
    </source>
</evidence>
<keyword evidence="1" id="KW-0472">Membrane</keyword>
<comment type="caution">
    <text evidence="2">The sequence shown here is derived from an EMBL/GenBank/DDBJ whole genome shotgun (WGS) entry which is preliminary data.</text>
</comment>
<organism evidence="2 3">
    <name type="scientific">Halteria grandinella</name>
    <dbReference type="NCBI Taxonomy" id="5974"/>
    <lineage>
        <taxon>Eukaryota</taxon>
        <taxon>Sar</taxon>
        <taxon>Alveolata</taxon>
        <taxon>Ciliophora</taxon>
        <taxon>Intramacronucleata</taxon>
        <taxon>Spirotrichea</taxon>
        <taxon>Stichotrichia</taxon>
        <taxon>Sporadotrichida</taxon>
        <taxon>Halteriidae</taxon>
        <taxon>Halteria</taxon>
    </lineage>
</organism>
<evidence type="ECO:0000313" key="3">
    <source>
        <dbReference type="Proteomes" id="UP000785679"/>
    </source>
</evidence>
<keyword evidence="1" id="KW-1133">Transmembrane helix</keyword>
<dbReference type="OrthoDB" id="10572640at2759"/>
<sequence>MLLYYLKSGFNVIVLGLSIFALVTVVTFSQTTNALKFETAPKALLNLQDIFLPPLINLQVFVLVFDAIIGLYYVYQCPCFDKIKQRFVYYQYEAKPVEKQECSNLFIQTLFIVLTKGLALGILMALLIMSDQEMSRVYSEYQYSVETQSDKETLAALDEQSRHAVTGTVLNGLLCGLMVLSIVINCVSLGQSQTKSKPTKTKAHQKHVYGMLAEDKD</sequence>
<reference evidence="2" key="1">
    <citation type="submission" date="2019-06" db="EMBL/GenBank/DDBJ databases">
        <authorList>
            <person name="Zheng W."/>
        </authorList>
    </citation>
    <scope>NUCLEOTIDE SEQUENCE</scope>
    <source>
        <strain evidence="2">QDHG01</strain>
    </source>
</reference>
<feature type="transmembrane region" description="Helical" evidence="1">
    <location>
        <begin position="169"/>
        <end position="190"/>
    </location>
</feature>
<feature type="transmembrane region" description="Helical" evidence="1">
    <location>
        <begin position="50"/>
        <end position="75"/>
    </location>
</feature>
<gene>
    <name evidence="2" type="ORF">FGO68_gene5547</name>
</gene>
<keyword evidence="1" id="KW-0812">Transmembrane</keyword>
<proteinExistence type="predicted"/>
<protein>
    <submittedName>
        <fullName evidence="2">Uncharacterized protein</fullName>
    </submittedName>
</protein>
<name>A0A8J8T571_HALGN</name>